<gene>
    <name evidence="2" type="ORF">CCMP2556_LOCUS32318</name>
</gene>
<dbReference type="Proteomes" id="UP001642484">
    <property type="component" value="Unassembled WGS sequence"/>
</dbReference>
<sequence>MLPCVLGLLSLGAVHGAPKPYVGIYNASCWGPGFSQEMCCNQAFSERGMAACWVDGYSFEYCCPPPLGATEDLLGLTPKDALPLCAVFRSSGAYVGHQPHIYDKGFGPALVKFFQSRRATTVLDLGAGAGWYVQTLRKSGIRAGCADGNPSVRMVSEKRCWHADLSEDWDLGQRWSWVMSIEVAEHVPKAFEKTYVDNLDRHSCEGLVISWAPPFQAGGGHVNWKTQAEVEALLKPRGFWHNQSATTWLRGHCHHWWIQRNVMVFERRTAELHECR</sequence>
<organism evidence="2 3">
    <name type="scientific">Durusdinium trenchii</name>
    <dbReference type="NCBI Taxonomy" id="1381693"/>
    <lineage>
        <taxon>Eukaryota</taxon>
        <taxon>Sar</taxon>
        <taxon>Alveolata</taxon>
        <taxon>Dinophyceae</taxon>
        <taxon>Suessiales</taxon>
        <taxon>Symbiodiniaceae</taxon>
        <taxon>Durusdinium</taxon>
    </lineage>
</organism>
<dbReference type="EMBL" id="CAXAMN010022029">
    <property type="protein sequence ID" value="CAK9065809.1"/>
    <property type="molecule type" value="Genomic_DNA"/>
</dbReference>
<feature type="signal peptide" evidence="1">
    <location>
        <begin position="1"/>
        <end position="16"/>
    </location>
</feature>
<comment type="caution">
    <text evidence="2">The sequence shown here is derived from an EMBL/GenBank/DDBJ whole genome shotgun (WGS) entry which is preliminary data.</text>
</comment>
<protein>
    <recommendedName>
        <fullName evidence="4">Methyltransferase type 11 domain-containing protein</fullName>
    </recommendedName>
</protein>
<keyword evidence="1" id="KW-0732">Signal</keyword>
<evidence type="ECO:0000256" key="1">
    <source>
        <dbReference type="SAM" id="SignalP"/>
    </source>
</evidence>
<dbReference type="InterPro" id="IPR029063">
    <property type="entry name" value="SAM-dependent_MTases_sf"/>
</dbReference>
<evidence type="ECO:0000313" key="2">
    <source>
        <dbReference type="EMBL" id="CAK9065809.1"/>
    </source>
</evidence>
<evidence type="ECO:0000313" key="3">
    <source>
        <dbReference type="Proteomes" id="UP001642484"/>
    </source>
</evidence>
<feature type="chain" id="PRO_5045508943" description="Methyltransferase type 11 domain-containing protein" evidence="1">
    <location>
        <begin position="17"/>
        <end position="276"/>
    </location>
</feature>
<proteinExistence type="predicted"/>
<name>A0ABP0NSN0_9DINO</name>
<accession>A0ABP0NSN0</accession>
<reference evidence="2 3" key="1">
    <citation type="submission" date="2024-02" db="EMBL/GenBank/DDBJ databases">
        <authorList>
            <person name="Chen Y."/>
            <person name="Shah S."/>
            <person name="Dougan E. K."/>
            <person name="Thang M."/>
            <person name="Chan C."/>
        </authorList>
    </citation>
    <scope>NUCLEOTIDE SEQUENCE [LARGE SCALE GENOMIC DNA]</scope>
</reference>
<dbReference type="SUPFAM" id="SSF53335">
    <property type="entry name" value="S-adenosyl-L-methionine-dependent methyltransferases"/>
    <property type="match status" value="1"/>
</dbReference>
<keyword evidence="3" id="KW-1185">Reference proteome</keyword>
<dbReference type="Gene3D" id="3.40.50.150">
    <property type="entry name" value="Vaccinia Virus protein VP39"/>
    <property type="match status" value="1"/>
</dbReference>
<evidence type="ECO:0008006" key="4">
    <source>
        <dbReference type="Google" id="ProtNLM"/>
    </source>
</evidence>